<proteinExistence type="predicted"/>
<feature type="compositionally biased region" description="Low complexity" evidence="1">
    <location>
        <begin position="80"/>
        <end position="93"/>
    </location>
</feature>
<accession>A0A0B6Y1I3</accession>
<evidence type="ECO:0000256" key="1">
    <source>
        <dbReference type="SAM" id="MobiDB-lite"/>
    </source>
</evidence>
<organism evidence="2">
    <name type="scientific">Arion vulgaris</name>
    <dbReference type="NCBI Taxonomy" id="1028688"/>
    <lineage>
        <taxon>Eukaryota</taxon>
        <taxon>Metazoa</taxon>
        <taxon>Spiralia</taxon>
        <taxon>Lophotrochozoa</taxon>
        <taxon>Mollusca</taxon>
        <taxon>Gastropoda</taxon>
        <taxon>Heterobranchia</taxon>
        <taxon>Euthyneura</taxon>
        <taxon>Panpulmonata</taxon>
        <taxon>Eupulmonata</taxon>
        <taxon>Stylommatophora</taxon>
        <taxon>Helicina</taxon>
        <taxon>Arionoidea</taxon>
        <taxon>Arionidae</taxon>
        <taxon>Arion</taxon>
    </lineage>
</organism>
<protein>
    <submittedName>
        <fullName evidence="2">Uncharacterized protein</fullName>
    </submittedName>
</protein>
<dbReference type="AlphaFoldDB" id="A0A0B6Y1I3"/>
<reference evidence="2" key="1">
    <citation type="submission" date="2014-12" db="EMBL/GenBank/DDBJ databases">
        <title>Insight into the proteome of Arion vulgaris.</title>
        <authorList>
            <person name="Aradska J."/>
            <person name="Bulat T."/>
            <person name="Smidak R."/>
            <person name="Sarate P."/>
            <person name="Gangsoo J."/>
            <person name="Sialana F."/>
            <person name="Bilban M."/>
            <person name="Lubec G."/>
        </authorList>
    </citation>
    <scope>NUCLEOTIDE SEQUENCE</scope>
    <source>
        <tissue evidence="2">Skin</tissue>
    </source>
</reference>
<feature type="region of interest" description="Disordered" evidence="1">
    <location>
        <begin position="53"/>
        <end position="117"/>
    </location>
</feature>
<dbReference type="EMBL" id="HACG01003088">
    <property type="protein sequence ID" value="CEK49953.1"/>
    <property type="molecule type" value="Transcribed_RNA"/>
</dbReference>
<feature type="non-terminal residue" evidence="2">
    <location>
        <position position="1"/>
    </location>
</feature>
<sequence length="146" mass="16581">FTFGWLDGLVFKGFRSPLMSNNVYDLHPVDKTETVINKFMRFWKQEQNKKLKNVVEDGSKNSKSNKGNNEDNENTPLLVSWKKSSSAISVSSSKQKDAERGSSHDQKSASHTTGKLKKNGKPKLSFFMAIIRCYWVEALSSNWGML</sequence>
<feature type="compositionally biased region" description="Basic and acidic residues" evidence="1">
    <location>
        <begin position="94"/>
        <end position="108"/>
    </location>
</feature>
<evidence type="ECO:0000313" key="2">
    <source>
        <dbReference type="EMBL" id="CEK49953.1"/>
    </source>
</evidence>
<gene>
    <name evidence="2" type="primary">ORF9399</name>
</gene>
<feature type="non-terminal residue" evidence="2">
    <location>
        <position position="146"/>
    </location>
</feature>
<name>A0A0B6Y1I3_9EUPU</name>